<sequence>MVQHLSSIGKKTNPILPKFERRIQVSDLQVEIFPLERQQEHDGQAFPLAYRCNSAKATLDEATAWTAAHADKLCAQ</sequence>
<feature type="non-terminal residue" evidence="1">
    <location>
        <position position="76"/>
    </location>
</feature>
<accession>A0A383ERR4</accession>
<organism evidence="1">
    <name type="scientific">marine metagenome</name>
    <dbReference type="NCBI Taxonomy" id="408172"/>
    <lineage>
        <taxon>unclassified sequences</taxon>
        <taxon>metagenomes</taxon>
        <taxon>ecological metagenomes</taxon>
    </lineage>
</organism>
<dbReference type="EMBL" id="UINC01228230">
    <property type="protein sequence ID" value="SVE59451.1"/>
    <property type="molecule type" value="Genomic_DNA"/>
</dbReference>
<gene>
    <name evidence="1" type="ORF">METZ01_LOCUS512305</name>
</gene>
<reference evidence="1" key="1">
    <citation type="submission" date="2018-05" db="EMBL/GenBank/DDBJ databases">
        <authorList>
            <person name="Lanie J.A."/>
            <person name="Ng W.-L."/>
            <person name="Kazmierczak K.M."/>
            <person name="Andrzejewski T.M."/>
            <person name="Davidsen T.M."/>
            <person name="Wayne K.J."/>
            <person name="Tettelin H."/>
            <person name="Glass J.I."/>
            <person name="Rusch D."/>
            <person name="Podicherti R."/>
            <person name="Tsui H.-C.T."/>
            <person name="Winkler M.E."/>
        </authorList>
    </citation>
    <scope>NUCLEOTIDE SEQUENCE</scope>
</reference>
<evidence type="ECO:0000313" key="1">
    <source>
        <dbReference type="EMBL" id="SVE59451.1"/>
    </source>
</evidence>
<dbReference type="AlphaFoldDB" id="A0A383ERR4"/>
<protein>
    <submittedName>
        <fullName evidence="1">Uncharacterized protein</fullName>
    </submittedName>
</protein>
<name>A0A383ERR4_9ZZZZ</name>
<proteinExistence type="predicted"/>